<evidence type="ECO:0000256" key="1">
    <source>
        <dbReference type="SAM" id="Phobius"/>
    </source>
</evidence>
<dbReference type="RefSeq" id="WP_390331905.1">
    <property type="nucleotide sequence ID" value="NZ_JBHRTP010000048.1"/>
</dbReference>
<accession>A0ABV7F5L8</accession>
<evidence type="ECO:0008006" key="4">
    <source>
        <dbReference type="Google" id="ProtNLM"/>
    </source>
</evidence>
<sequence length="99" mass="10443">MRLSGMAVGTRIGFAPTISAAILKQGAHGWLPVTVFVSVIAVAAAISVDTARESYRTPMHERGKHGDCQWADGNPKVNQGLVGSVLDGQMNAEIAKARK</sequence>
<protein>
    <recommendedName>
        <fullName evidence="4">MFS transporter</fullName>
    </recommendedName>
</protein>
<dbReference type="Proteomes" id="UP001595530">
    <property type="component" value="Unassembled WGS sequence"/>
</dbReference>
<evidence type="ECO:0000313" key="3">
    <source>
        <dbReference type="Proteomes" id="UP001595530"/>
    </source>
</evidence>
<keyword evidence="3" id="KW-1185">Reference proteome</keyword>
<proteinExistence type="predicted"/>
<keyword evidence="1" id="KW-0812">Transmembrane</keyword>
<dbReference type="EMBL" id="JBHRTP010000048">
    <property type="protein sequence ID" value="MFC3109270.1"/>
    <property type="molecule type" value="Genomic_DNA"/>
</dbReference>
<name>A0ABV7F5L8_9BURK</name>
<feature type="transmembrane region" description="Helical" evidence="1">
    <location>
        <begin position="30"/>
        <end position="48"/>
    </location>
</feature>
<organism evidence="2 3">
    <name type="scientific">Undibacterium arcticum</name>
    <dbReference type="NCBI Taxonomy" id="1762892"/>
    <lineage>
        <taxon>Bacteria</taxon>
        <taxon>Pseudomonadati</taxon>
        <taxon>Pseudomonadota</taxon>
        <taxon>Betaproteobacteria</taxon>
        <taxon>Burkholderiales</taxon>
        <taxon>Oxalobacteraceae</taxon>
        <taxon>Undibacterium</taxon>
    </lineage>
</organism>
<comment type="caution">
    <text evidence="2">The sequence shown here is derived from an EMBL/GenBank/DDBJ whole genome shotgun (WGS) entry which is preliminary data.</text>
</comment>
<keyword evidence="1" id="KW-0472">Membrane</keyword>
<gene>
    <name evidence="2" type="ORF">ACFOFO_15070</name>
</gene>
<reference evidence="3" key="1">
    <citation type="journal article" date="2019" name="Int. J. Syst. Evol. Microbiol.">
        <title>The Global Catalogue of Microorganisms (GCM) 10K type strain sequencing project: providing services to taxonomists for standard genome sequencing and annotation.</title>
        <authorList>
            <consortium name="The Broad Institute Genomics Platform"/>
            <consortium name="The Broad Institute Genome Sequencing Center for Infectious Disease"/>
            <person name="Wu L."/>
            <person name="Ma J."/>
        </authorList>
    </citation>
    <scope>NUCLEOTIDE SEQUENCE [LARGE SCALE GENOMIC DNA]</scope>
    <source>
        <strain evidence="3">KCTC 42986</strain>
    </source>
</reference>
<evidence type="ECO:0000313" key="2">
    <source>
        <dbReference type="EMBL" id="MFC3109270.1"/>
    </source>
</evidence>
<keyword evidence="1" id="KW-1133">Transmembrane helix</keyword>